<evidence type="ECO:0000313" key="2">
    <source>
        <dbReference type="EMBL" id="BCR84375.1"/>
    </source>
</evidence>
<dbReference type="SUPFAM" id="SSF48403">
    <property type="entry name" value="Ankyrin repeat"/>
    <property type="match status" value="1"/>
</dbReference>
<reference evidence="2" key="1">
    <citation type="submission" date="2021-01" db="EMBL/GenBank/DDBJ databases">
        <authorList>
            <consortium name="Aspergillus chevalieri M1 genome sequencing consortium"/>
            <person name="Kazuki M."/>
            <person name="Futagami T."/>
        </authorList>
    </citation>
    <scope>NUCLEOTIDE SEQUENCE</scope>
    <source>
        <strain evidence="2">M1</strain>
    </source>
</reference>
<dbReference type="InterPro" id="IPR036770">
    <property type="entry name" value="Ankyrin_rpt-contain_sf"/>
</dbReference>
<proteinExistence type="predicted"/>
<keyword evidence="3" id="KW-1185">Reference proteome</keyword>
<evidence type="ECO:0008006" key="4">
    <source>
        <dbReference type="Google" id="ProtNLM"/>
    </source>
</evidence>
<dbReference type="InterPro" id="IPR002110">
    <property type="entry name" value="Ankyrin_rpt"/>
</dbReference>
<dbReference type="AlphaFoldDB" id="A0A7R7VGN4"/>
<reference evidence="2" key="2">
    <citation type="submission" date="2021-02" db="EMBL/GenBank/DDBJ databases">
        <title>Aspergillus chevalieri M1 genome sequence.</title>
        <authorList>
            <person name="Kadooka C."/>
            <person name="Mori K."/>
            <person name="Futagami T."/>
        </authorList>
    </citation>
    <scope>NUCLEOTIDE SEQUENCE</scope>
    <source>
        <strain evidence="2">M1</strain>
    </source>
</reference>
<gene>
    <name evidence="2" type="ORF">ACHE_11777S</name>
</gene>
<name>A0A7R7VGN4_ASPCH</name>
<evidence type="ECO:0000313" key="3">
    <source>
        <dbReference type="Proteomes" id="UP000637239"/>
    </source>
</evidence>
<accession>A0A7R7VGN4</accession>
<dbReference type="KEGG" id="ache:ACHE_11777S"/>
<sequence>MLLAHGTDVNALPYADGRVHGCDIKIAASQGYHHLVRALLDHRADLNCESQTPIIAAAQGGHEEVVQLLLEMAREWKKHSSVCRWKTSPSAGISPKNKRVRMSRRKVNQAKPSA</sequence>
<dbReference type="Gene3D" id="1.25.40.20">
    <property type="entry name" value="Ankyrin repeat-containing domain"/>
    <property type="match status" value="1"/>
</dbReference>
<dbReference type="Pfam" id="PF12796">
    <property type="entry name" value="Ank_2"/>
    <property type="match status" value="1"/>
</dbReference>
<feature type="region of interest" description="Disordered" evidence="1">
    <location>
        <begin position="87"/>
        <end position="114"/>
    </location>
</feature>
<feature type="compositionally biased region" description="Basic residues" evidence="1">
    <location>
        <begin position="96"/>
        <end position="108"/>
    </location>
</feature>
<protein>
    <recommendedName>
        <fullName evidence="4">Ankyrin repeat protein</fullName>
    </recommendedName>
</protein>
<evidence type="ECO:0000256" key="1">
    <source>
        <dbReference type="SAM" id="MobiDB-lite"/>
    </source>
</evidence>
<organism evidence="2 3">
    <name type="scientific">Aspergillus chevalieri</name>
    <name type="common">Eurotium chevalieri</name>
    <dbReference type="NCBI Taxonomy" id="182096"/>
    <lineage>
        <taxon>Eukaryota</taxon>
        <taxon>Fungi</taxon>
        <taxon>Dikarya</taxon>
        <taxon>Ascomycota</taxon>
        <taxon>Pezizomycotina</taxon>
        <taxon>Eurotiomycetes</taxon>
        <taxon>Eurotiomycetidae</taxon>
        <taxon>Eurotiales</taxon>
        <taxon>Aspergillaceae</taxon>
        <taxon>Aspergillus</taxon>
        <taxon>Aspergillus subgen. Aspergillus</taxon>
    </lineage>
</organism>
<dbReference type="RefSeq" id="XP_043132897.1">
    <property type="nucleotide sequence ID" value="XM_043276383.1"/>
</dbReference>
<dbReference type="Proteomes" id="UP000637239">
    <property type="component" value="Chromosome 1"/>
</dbReference>
<dbReference type="GeneID" id="66978734"/>
<dbReference type="EMBL" id="AP024416">
    <property type="protein sequence ID" value="BCR84375.1"/>
    <property type="molecule type" value="Genomic_DNA"/>
</dbReference>